<keyword evidence="5" id="KW-1185">Reference proteome</keyword>
<comment type="caution">
    <text evidence="4">The sequence shown here is derived from an EMBL/GenBank/DDBJ whole genome shotgun (WGS) entry which is preliminary data.</text>
</comment>
<evidence type="ECO:0000256" key="1">
    <source>
        <dbReference type="ARBA" id="ARBA00022679"/>
    </source>
</evidence>
<dbReference type="Pfam" id="PF00583">
    <property type="entry name" value="Acetyltransf_1"/>
    <property type="match status" value="2"/>
</dbReference>
<keyword evidence="1" id="KW-0808">Transferase</keyword>
<dbReference type="InterPro" id="IPR000182">
    <property type="entry name" value="GNAT_dom"/>
</dbReference>
<dbReference type="PROSITE" id="PS51186">
    <property type="entry name" value="GNAT"/>
    <property type="match status" value="2"/>
</dbReference>
<dbReference type="CDD" id="cd04301">
    <property type="entry name" value="NAT_SF"/>
    <property type="match status" value="1"/>
</dbReference>
<evidence type="ECO:0000313" key="5">
    <source>
        <dbReference type="Proteomes" id="UP000642819"/>
    </source>
</evidence>
<reference evidence="5" key="1">
    <citation type="journal article" date="2019" name="Int. J. Syst. Evol. Microbiol.">
        <title>The Global Catalogue of Microorganisms (GCM) 10K type strain sequencing project: providing services to taxonomists for standard genome sequencing and annotation.</title>
        <authorList>
            <consortium name="The Broad Institute Genomics Platform"/>
            <consortium name="The Broad Institute Genome Sequencing Center for Infectious Disease"/>
            <person name="Wu L."/>
            <person name="Ma J."/>
        </authorList>
    </citation>
    <scope>NUCLEOTIDE SEQUENCE [LARGE SCALE GENOMIC DNA]</scope>
    <source>
        <strain evidence="5">KCTC 19466</strain>
    </source>
</reference>
<feature type="domain" description="N-acetyltransferase" evidence="3">
    <location>
        <begin position="2"/>
        <end position="162"/>
    </location>
</feature>
<dbReference type="InterPro" id="IPR050832">
    <property type="entry name" value="Bact_Acetyltransf"/>
</dbReference>
<feature type="domain" description="N-acetyltransferase" evidence="3">
    <location>
        <begin position="173"/>
        <end position="322"/>
    </location>
</feature>
<accession>A0ABQ3GLC0</accession>
<evidence type="ECO:0000259" key="3">
    <source>
        <dbReference type="PROSITE" id="PS51186"/>
    </source>
</evidence>
<dbReference type="PANTHER" id="PTHR43877">
    <property type="entry name" value="AMINOALKYLPHOSPHONATE N-ACETYLTRANSFERASE-RELATED-RELATED"/>
    <property type="match status" value="1"/>
</dbReference>
<protein>
    <submittedName>
        <fullName evidence="4">Acetyltransferase, GNAT</fullName>
    </submittedName>
</protein>
<proteinExistence type="predicted"/>
<dbReference type="Proteomes" id="UP000642819">
    <property type="component" value="Unassembled WGS sequence"/>
</dbReference>
<sequence length="323" mass="35505">MTRPRPITPEDVEAWAQLLNAVSRADDFGETFTAVELEEDLRVPGFVPATDTLSWWAGEAMIASVEVSVRQLTGDDGLAKAFISGFVHPDHRGLGLGTAIMEWGQQRALALAAHRHLGSGVQLDTWNMAGETSFARLAADWGYSPVRYFSEMRIELAGWPAPEPDGRQREILAASSPIDDDLREPAHRAHLDAFRDHWNFTPGTIEKWVHFTTGSTFRPEYSRLALDPDNPDDPVDAYVLCQKNTADELYVALVGTRRRARGRGLATALLADVVRQAKEAGLATVTLGVDSASPTGANGIYERIGFRPERPSVEYSKRLPAPS</sequence>
<dbReference type="InterPro" id="IPR016181">
    <property type="entry name" value="Acyl_CoA_acyltransferase"/>
</dbReference>
<evidence type="ECO:0000256" key="2">
    <source>
        <dbReference type="ARBA" id="ARBA00023315"/>
    </source>
</evidence>
<dbReference type="EMBL" id="BMXK01000011">
    <property type="protein sequence ID" value="GHD11274.1"/>
    <property type="molecule type" value="Genomic_DNA"/>
</dbReference>
<gene>
    <name evidence="4" type="ORF">GCM10008096_25750</name>
</gene>
<dbReference type="Gene3D" id="3.40.630.30">
    <property type="match status" value="1"/>
</dbReference>
<dbReference type="SUPFAM" id="SSF55729">
    <property type="entry name" value="Acyl-CoA N-acyltransferases (Nat)"/>
    <property type="match status" value="2"/>
</dbReference>
<evidence type="ECO:0000313" key="4">
    <source>
        <dbReference type="EMBL" id="GHD11274.1"/>
    </source>
</evidence>
<organism evidence="4 5">
    <name type="scientific">Zhihengliuella salsuginis</name>
    <dbReference type="NCBI Taxonomy" id="578222"/>
    <lineage>
        <taxon>Bacteria</taxon>
        <taxon>Bacillati</taxon>
        <taxon>Actinomycetota</taxon>
        <taxon>Actinomycetes</taxon>
        <taxon>Micrococcales</taxon>
        <taxon>Micrococcaceae</taxon>
        <taxon>Zhihengliuella</taxon>
    </lineage>
</organism>
<name>A0ABQ3GLC0_9MICC</name>
<keyword evidence="2" id="KW-0012">Acyltransferase</keyword>